<dbReference type="InterPro" id="IPR037883">
    <property type="entry name" value="Knr4/Smi1-like_sf"/>
</dbReference>
<keyword evidence="3" id="KW-1185">Reference proteome</keyword>
<dbReference type="Proteomes" id="UP000076577">
    <property type="component" value="Unassembled WGS sequence"/>
</dbReference>
<dbReference type="InterPro" id="IPR018958">
    <property type="entry name" value="Knr4/Smi1-like_dom"/>
</dbReference>
<feature type="domain" description="Knr4/Smi1-like" evidence="1">
    <location>
        <begin position="10"/>
        <end position="146"/>
    </location>
</feature>
<proteinExistence type="predicted"/>
<accession>A0A165VU73</accession>
<organism evidence="2 3">
    <name type="scientific">Pseudovibrio axinellae</name>
    <dbReference type="NCBI Taxonomy" id="989403"/>
    <lineage>
        <taxon>Bacteria</taxon>
        <taxon>Pseudomonadati</taxon>
        <taxon>Pseudomonadota</taxon>
        <taxon>Alphaproteobacteria</taxon>
        <taxon>Hyphomicrobiales</taxon>
        <taxon>Stappiaceae</taxon>
        <taxon>Pseudovibrio</taxon>
    </lineage>
</organism>
<dbReference type="RefSeq" id="WP_063297830.1">
    <property type="nucleotide sequence ID" value="NZ_FOFM01000052.1"/>
</dbReference>
<dbReference type="Pfam" id="PF09346">
    <property type="entry name" value="SMI1_KNR4"/>
    <property type="match status" value="1"/>
</dbReference>
<dbReference type="AlphaFoldDB" id="A0A165VU73"/>
<evidence type="ECO:0000313" key="3">
    <source>
        <dbReference type="Proteomes" id="UP000076577"/>
    </source>
</evidence>
<dbReference type="Gene3D" id="3.40.1580.10">
    <property type="entry name" value="SMI1/KNR4-like"/>
    <property type="match status" value="1"/>
</dbReference>
<dbReference type="SMART" id="SM00860">
    <property type="entry name" value="SMI1_KNR4"/>
    <property type="match status" value="1"/>
</dbReference>
<evidence type="ECO:0000259" key="1">
    <source>
        <dbReference type="SMART" id="SM00860"/>
    </source>
</evidence>
<dbReference type="STRING" id="989403.SAMN05421798_1523"/>
<gene>
    <name evidence="2" type="ORF">PsAD2_03706</name>
</gene>
<name>A0A165VU73_9HYPH</name>
<protein>
    <submittedName>
        <fullName evidence="2">SMI1 / KNR4 family protein</fullName>
    </submittedName>
</protein>
<dbReference type="EMBL" id="LMCB01000074">
    <property type="protein sequence ID" value="KZL15450.1"/>
    <property type="molecule type" value="Genomic_DNA"/>
</dbReference>
<comment type="caution">
    <text evidence="2">The sequence shown here is derived from an EMBL/GenBank/DDBJ whole genome shotgun (WGS) entry which is preliminary data.</text>
</comment>
<sequence length="167" mass="19414">MPHIDPIAKPADEREIKAFKAWAKYPVPDDYLAFLRKYNGGYLAGVRPGFYNRDDETVACVSKFQHISSDPEKCINDLFRKNFSFSDVMIETDDIRDNYYAPDYYIKIANGAQHEHILMDLKTGRVFGFDDETEEELETTEEFLEECLFLADSFDSFFSQIVDELTD</sequence>
<dbReference type="OrthoDB" id="8657476at2"/>
<dbReference type="SUPFAM" id="SSF160631">
    <property type="entry name" value="SMI1/KNR4-like"/>
    <property type="match status" value="1"/>
</dbReference>
<evidence type="ECO:0000313" key="2">
    <source>
        <dbReference type="EMBL" id="KZL15450.1"/>
    </source>
</evidence>
<dbReference type="PATRIC" id="fig|989403.3.peg.4020"/>
<reference evidence="2 3" key="1">
    <citation type="journal article" date="2016" name="Front. Microbiol.">
        <title>Comparative Genomic Analysis Reveals a Diverse Repertoire of Genes Involved in Prokaryote-Eukaryote Interactions within the Pseudovibrio Genus.</title>
        <authorList>
            <person name="Romano S."/>
            <person name="Fernandez-Guerra A."/>
            <person name="Reen F.J."/>
            <person name="Glockner F.O."/>
            <person name="Crowley S.P."/>
            <person name="O'Sullivan O."/>
            <person name="Cotter P.D."/>
            <person name="Adams C."/>
            <person name="Dobson A.D."/>
            <person name="O'Gara F."/>
        </authorList>
    </citation>
    <scope>NUCLEOTIDE SEQUENCE [LARGE SCALE GENOMIC DNA]</scope>
    <source>
        <strain evidence="2 3">Ad2</strain>
    </source>
</reference>